<comment type="caution">
    <text evidence="2">The sequence shown here is derived from an EMBL/GenBank/DDBJ whole genome shotgun (WGS) entry which is preliminary data.</text>
</comment>
<protein>
    <recommendedName>
        <fullName evidence="4">LysM domain-containing protein</fullName>
    </recommendedName>
</protein>
<dbReference type="RefSeq" id="WP_379526204.1">
    <property type="nucleotide sequence ID" value="NZ_JBHSBI010000001.1"/>
</dbReference>
<evidence type="ECO:0000313" key="3">
    <source>
        <dbReference type="Proteomes" id="UP001595851"/>
    </source>
</evidence>
<dbReference type="Gene3D" id="2.160.20.10">
    <property type="entry name" value="Single-stranded right-handed beta-helix, Pectin lyase-like"/>
    <property type="match status" value="1"/>
</dbReference>
<evidence type="ECO:0000313" key="2">
    <source>
        <dbReference type="EMBL" id="MFC4006041.1"/>
    </source>
</evidence>
<accession>A0ABV8G0I6</accession>
<keyword evidence="3" id="KW-1185">Reference proteome</keyword>
<evidence type="ECO:0000256" key="1">
    <source>
        <dbReference type="SAM" id="MobiDB-lite"/>
    </source>
</evidence>
<name>A0ABV8G0I6_9ACTN</name>
<dbReference type="Proteomes" id="UP001595851">
    <property type="component" value="Unassembled WGS sequence"/>
</dbReference>
<reference evidence="3" key="1">
    <citation type="journal article" date="2019" name="Int. J. Syst. Evol. Microbiol.">
        <title>The Global Catalogue of Microorganisms (GCM) 10K type strain sequencing project: providing services to taxonomists for standard genome sequencing and annotation.</title>
        <authorList>
            <consortium name="The Broad Institute Genomics Platform"/>
            <consortium name="The Broad Institute Genome Sequencing Center for Infectious Disease"/>
            <person name="Wu L."/>
            <person name="Ma J."/>
        </authorList>
    </citation>
    <scope>NUCLEOTIDE SEQUENCE [LARGE SCALE GENOMIC DNA]</scope>
    <source>
        <strain evidence="3">TBRC 1276</strain>
    </source>
</reference>
<organism evidence="2 3">
    <name type="scientific">Nonomuraea purpurea</name>
    <dbReference type="NCBI Taxonomy" id="1849276"/>
    <lineage>
        <taxon>Bacteria</taxon>
        <taxon>Bacillati</taxon>
        <taxon>Actinomycetota</taxon>
        <taxon>Actinomycetes</taxon>
        <taxon>Streptosporangiales</taxon>
        <taxon>Streptosporangiaceae</taxon>
        <taxon>Nonomuraea</taxon>
    </lineage>
</organism>
<gene>
    <name evidence="2" type="ORF">ACFOY2_02325</name>
</gene>
<sequence>MVMALAPPAQAATAAQRGTTYYVDAAAGDDTASGRDRAHAWKSLTKVNQTTFAPGDRILLRAGQRWAGQLWPKGSGRPGAPITVSTVRAPRASSPTSPTT</sequence>
<proteinExistence type="predicted"/>
<dbReference type="InterPro" id="IPR011050">
    <property type="entry name" value="Pectin_lyase_fold/virulence"/>
</dbReference>
<dbReference type="SUPFAM" id="SSF51126">
    <property type="entry name" value="Pectin lyase-like"/>
    <property type="match status" value="1"/>
</dbReference>
<feature type="region of interest" description="Disordered" evidence="1">
    <location>
        <begin position="70"/>
        <end position="100"/>
    </location>
</feature>
<dbReference type="InterPro" id="IPR012334">
    <property type="entry name" value="Pectin_lyas_fold"/>
</dbReference>
<dbReference type="EMBL" id="JBHSBI010000001">
    <property type="protein sequence ID" value="MFC4006041.1"/>
    <property type="molecule type" value="Genomic_DNA"/>
</dbReference>
<evidence type="ECO:0008006" key="4">
    <source>
        <dbReference type="Google" id="ProtNLM"/>
    </source>
</evidence>